<feature type="compositionally biased region" description="Basic and acidic residues" evidence="1">
    <location>
        <begin position="12"/>
        <end position="23"/>
    </location>
</feature>
<dbReference type="EnsemblPlants" id="OB09G16040.1">
    <property type="protein sequence ID" value="OB09G16040.1"/>
    <property type="gene ID" value="OB09G16040"/>
</dbReference>
<dbReference type="Gramene" id="OB09G16040.1">
    <property type="protein sequence ID" value="OB09G16040.1"/>
    <property type="gene ID" value="OB09G16040"/>
</dbReference>
<feature type="region of interest" description="Disordered" evidence="1">
    <location>
        <begin position="1"/>
        <end position="36"/>
    </location>
</feature>
<accession>J3MX75</accession>
<feature type="compositionally biased region" description="Basic residues" evidence="1">
    <location>
        <begin position="1"/>
        <end position="11"/>
    </location>
</feature>
<reference evidence="2" key="2">
    <citation type="submission" date="2013-04" db="UniProtKB">
        <authorList>
            <consortium name="EnsemblPlants"/>
        </authorList>
    </citation>
    <scope>IDENTIFICATION</scope>
</reference>
<name>J3MX75_ORYBR</name>
<evidence type="ECO:0000313" key="3">
    <source>
        <dbReference type="Proteomes" id="UP000006038"/>
    </source>
</evidence>
<keyword evidence="3" id="KW-1185">Reference proteome</keyword>
<evidence type="ECO:0000313" key="2">
    <source>
        <dbReference type="EnsemblPlants" id="OB09G16040.1"/>
    </source>
</evidence>
<evidence type="ECO:0000256" key="1">
    <source>
        <dbReference type="SAM" id="MobiDB-lite"/>
    </source>
</evidence>
<sequence>LQGPAKGRRKRTEGERERKEERQVAPFPEQPAVPRGTILVNQSAHIWCYRDRDS</sequence>
<dbReference type="AlphaFoldDB" id="J3MX75"/>
<dbReference type="Proteomes" id="UP000006038">
    <property type="component" value="Chromosome 9"/>
</dbReference>
<protein>
    <submittedName>
        <fullName evidence="2">Uncharacterized protein</fullName>
    </submittedName>
</protein>
<organism evidence="2">
    <name type="scientific">Oryza brachyantha</name>
    <name type="common">malo sina</name>
    <dbReference type="NCBI Taxonomy" id="4533"/>
    <lineage>
        <taxon>Eukaryota</taxon>
        <taxon>Viridiplantae</taxon>
        <taxon>Streptophyta</taxon>
        <taxon>Embryophyta</taxon>
        <taxon>Tracheophyta</taxon>
        <taxon>Spermatophyta</taxon>
        <taxon>Magnoliopsida</taxon>
        <taxon>Liliopsida</taxon>
        <taxon>Poales</taxon>
        <taxon>Poaceae</taxon>
        <taxon>BOP clade</taxon>
        <taxon>Oryzoideae</taxon>
        <taxon>Oryzeae</taxon>
        <taxon>Oryzinae</taxon>
        <taxon>Oryza</taxon>
    </lineage>
</organism>
<reference evidence="2" key="1">
    <citation type="journal article" date="2013" name="Nat. Commun.">
        <title>Whole-genome sequencing of Oryza brachyantha reveals mechanisms underlying Oryza genome evolution.</title>
        <authorList>
            <person name="Chen J."/>
            <person name="Huang Q."/>
            <person name="Gao D."/>
            <person name="Wang J."/>
            <person name="Lang Y."/>
            <person name="Liu T."/>
            <person name="Li B."/>
            <person name="Bai Z."/>
            <person name="Luis Goicoechea J."/>
            <person name="Liang C."/>
            <person name="Chen C."/>
            <person name="Zhang W."/>
            <person name="Sun S."/>
            <person name="Liao Y."/>
            <person name="Zhang X."/>
            <person name="Yang L."/>
            <person name="Song C."/>
            <person name="Wang M."/>
            <person name="Shi J."/>
            <person name="Liu G."/>
            <person name="Liu J."/>
            <person name="Zhou H."/>
            <person name="Zhou W."/>
            <person name="Yu Q."/>
            <person name="An N."/>
            <person name="Chen Y."/>
            <person name="Cai Q."/>
            <person name="Wang B."/>
            <person name="Liu B."/>
            <person name="Min J."/>
            <person name="Huang Y."/>
            <person name="Wu H."/>
            <person name="Li Z."/>
            <person name="Zhang Y."/>
            <person name="Yin Y."/>
            <person name="Song W."/>
            <person name="Jiang J."/>
            <person name="Jackson S.A."/>
            <person name="Wing R.A."/>
            <person name="Wang J."/>
            <person name="Chen M."/>
        </authorList>
    </citation>
    <scope>NUCLEOTIDE SEQUENCE [LARGE SCALE GENOMIC DNA]</scope>
    <source>
        <strain evidence="2">cv. IRGC 101232</strain>
    </source>
</reference>
<dbReference type="HOGENOM" id="CLU_3056662_0_0_1"/>
<proteinExistence type="predicted"/>